<keyword evidence="4" id="KW-0732">Signal</keyword>
<dbReference type="Pfam" id="PF01183">
    <property type="entry name" value="Glyco_hydro_25"/>
    <property type="match status" value="1"/>
</dbReference>
<evidence type="ECO:0000256" key="4">
    <source>
        <dbReference type="SAM" id="SignalP"/>
    </source>
</evidence>
<keyword evidence="3" id="KW-0326">Glycosidase</keyword>
<dbReference type="GO" id="GO:0009253">
    <property type="term" value="P:peptidoglycan catabolic process"/>
    <property type="evidence" value="ECO:0007669"/>
    <property type="project" value="InterPro"/>
</dbReference>
<dbReference type="PROSITE" id="PS51904">
    <property type="entry name" value="GLYCOSYL_HYDROL_F25_2"/>
    <property type="match status" value="1"/>
</dbReference>
<dbReference type="AlphaFoldDB" id="A0A2S6I6T7"/>
<dbReference type="EMBL" id="PTJC01000005">
    <property type="protein sequence ID" value="PPK87226.1"/>
    <property type="molecule type" value="Genomic_DNA"/>
</dbReference>
<evidence type="ECO:0000313" key="6">
    <source>
        <dbReference type="Proteomes" id="UP000237662"/>
    </source>
</evidence>
<feature type="chain" id="PRO_5015683847" evidence="4">
    <location>
        <begin position="27"/>
        <end position="246"/>
    </location>
</feature>
<gene>
    <name evidence="5" type="ORF">CLV84_0163</name>
</gene>
<dbReference type="RefSeq" id="WP_104417841.1">
    <property type="nucleotide sequence ID" value="NZ_PTJC01000005.1"/>
</dbReference>
<dbReference type="GO" id="GO:0016052">
    <property type="term" value="P:carbohydrate catabolic process"/>
    <property type="evidence" value="ECO:0007669"/>
    <property type="project" value="TreeGrafter"/>
</dbReference>
<feature type="signal peptide" evidence="4">
    <location>
        <begin position="1"/>
        <end position="26"/>
    </location>
</feature>
<name>A0A2S6I6T7_9BACT</name>
<dbReference type="GO" id="GO:0003796">
    <property type="term" value="F:lysozyme activity"/>
    <property type="evidence" value="ECO:0007669"/>
    <property type="project" value="InterPro"/>
</dbReference>
<dbReference type="SMART" id="SM00641">
    <property type="entry name" value="Glyco_25"/>
    <property type="match status" value="1"/>
</dbReference>
<sequence>MNNTLSPNYLLRILSISCLSFLLLCACGRPEVDERFAVKGLDVSRYQGAVDWDLVAEGGQHFAFIKASEGREHRDIAFQANWTGAGRAGLRRGAYHYFLAHVSVEEQLSNYIDLVKLAPGDLPPVLDVEHIGNLSSPELVSHVKDWLHLAEAHYGIKPILYTGLNFYNRFLAGQFDDYPLWLARYDNRDPVTICGRPYQFWQFTDQARINGIVGNVDRNVFSGTLQELEAICVPYPHDEQQTATAK</sequence>
<reference evidence="5 6" key="1">
    <citation type="submission" date="2018-02" db="EMBL/GenBank/DDBJ databases">
        <title>Genomic Encyclopedia of Archaeal and Bacterial Type Strains, Phase II (KMG-II): from individual species to whole genera.</title>
        <authorList>
            <person name="Goeker M."/>
        </authorList>
    </citation>
    <scope>NUCLEOTIDE SEQUENCE [LARGE SCALE GENOMIC DNA]</scope>
    <source>
        <strain evidence="5 6">DSM 29526</strain>
    </source>
</reference>
<dbReference type="InterPro" id="IPR002053">
    <property type="entry name" value="Glyco_hydro_25"/>
</dbReference>
<dbReference type="OrthoDB" id="9798192at2"/>
<dbReference type="PANTHER" id="PTHR34135:SF2">
    <property type="entry name" value="LYSOZYME"/>
    <property type="match status" value="1"/>
</dbReference>
<evidence type="ECO:0000256" key="2">
    <source>
        <dbReference type="ARBA" id="ARBA00022801"/>
    </source>
</evidence>
<comment type="similarity">
    <text evidence="1">Belongs to the glycosyl hydrolase 25 family.</text>
</comment>
<evidence type="ECO:0000313" key="5">
    <source>
        <dbReference type="EMBL" id="PPK87226.1"/>
    </source>
</evidence>
<dbReference type="Gene3D" id="3.20.20.80">
    <property type="entry name" value="Glycosidases"/>
    <property type="match status" value="1"/>
</dbReference>
<keyword evidence="6" id="KW-1185">Reference proteome</keyword>
<dbReference type="InterPro" id="IPR018077">
    <property type="entry name" value="Glyco_hydro_fam25_subgr"/>
</dbReference>
<organism evidence="5 6">
    <name type="scientific">Neolewinella xylanilytica</name>
    <dbReference type="NCBI Taxonomy" id="1514080"/>
    <lineage>
        <taxon>Bacteria</taxon>
        <taxon>Pseudomonadati</taxon>
        <taxon>Bacteroidota</taxon>
        <taxon>Saprospiria</taxon>
        <taxon>Saprospirales</taxon>
        <taxon>Lewinellaceae</taxon>
        <taxon>Neolewinella</taxon>
    </lineage>
</organism>
<accession>A0A2S6I6T7</accession>
<protein>
    <submittedName>
        <fullName evidence="5">Lysozyme</fullName>
    </submittedName>
</protein>
<dbReference type="GO" id="GO:0016998">
    <property type="term" value="P:cell wall macromolecule catabolic process"/>
    <property type="evidence" value="ECO:0007669"/>
    <property type="project" value="InterPro"/>
</dbReference>
<evidence type="ECO:0000256" key="3">
    <source>
        <dbReference type="ARBA" id="ARBA00023295"/>
    </source>
</evidence>
<comment type="caution">
    <text evidence="5">The sequence shown here is derived from an EMBL/GenBank/DDBJ whole genome shotgun (WGS) entry which is preliminary data.</text>
</comment>
<keyword evidence="2" id="KW-0378">Hydrolase</keyword>
<dbReference type="Proteomes" id="UP000237662">
    <property type="component" value="Unassembled WGS sequence"/>
</dbReference>
<dbReference type="PANTHER" id="PTHR34135">
    <property type="entry name" value="LYSOZYME"/>
    <property type="match status" value="1"/>
</dbReference>
<dbReference type="InterPro" id="IPR017853">
    <property type="entry name" value="GH"/>
</dbReference>
<dbReference type="SUPFAM" id="SSF51445">
    <property type="entry name" value="(Trans)glycosidases"/>
    <property type="match status" value="1"/>
</dbReference>
<evidence type="ECO:0000256" key="1">
    <source>
        <dbReference type="ARBA" id="ARBA00010646"/>
    </source>
</evidence>
<proteinExistence type="inferred from homology"/>